<organism evidence="5 6">
    <name type="scientific">Xylaria arbuscula</name>
    <dbReference type="NCBI Taxonomy" id="114810"/>
    <lineage>
        <taxon>Eukaryota</taxon>
        <taxon>Fungi</taxon>
        <taxon>Dikarya</taxon>
        <taxon>Ascomycota</taxon>
        <taxon>Pezizomycotina</taxon>
        <taxon>Sordariomycetes</taxon>
        <taxon>Xylariomycetidae</taxon>
        <taxon>Xylariales</taxon>
        <taxon>Xylariaceae</taxon>
        <taxon>Xylaria</taxon>
    </lineage>
</organism>
<comment type="subcellular location">
    <subcellularLocation>
        <location evidence="1">Secreted</location>
    </subcellularLocation>
</comment>
<feature type="chain" id="PRO_5040760302" description="Cerato-platanin" evidence="4">
    <location>
        <begin position="21"/>
        <end position="217"/>
    </location>
</feature>
<dbReference type="Proteomes" id="UP001148614">
    <property type="component" value="Unassembled WGS sequence"/>
</dbReference>
<dbReference type="EMBL" id="JANPWZ010003852">
    <property type="protein sequence ID" value="KAJ3550846.1"/>
    <property type="molecule type" value="Genomic_DNA"/>
</dbReference>
<gene>
    <name evidence="5" type="ORF">NPX13_g11452</name>
</gene>
<dbReference type="InterPro" id="IPR010829">
    <property type="entry name" value="Cerato-platanin"/>
</dbReference>
<keyword evidence="4" id="KW-0732">Signal</keyword>
<comment type="similarity">
    <text evidence="2">Belongs to the cerato-platanin family.</text>
</comment>
<dbReference type="Pfam" id="PF07249">
    <property type="entry name" value="Cerato-platanin"/>
    <property type="match status" value="1"/>
</dbReference>
<keyword evidence="6" id="KW-1185">Reference proteome</keyword>
<dbReference type="PANTHER" id="PTHR38850">
    <property type="entry name" value="CERATO-PLATANIN"/>
    <property type="match status" value="1"/>
</dbReference>
<protein>
    <recommendedName>
        <fullName evidence="7">Cerato-platanin</fullName>
    </recommendedName>
</protein>
<dbReference type="GO" id="GO:0005576">
    <property type="term" value="C:extracellular region"/>
    <property type="evidence" value="ECO:0007669"/>
    <property type="project" value="UniProtKB-SubCell"/>
</dbReference>
<reference evidence="5" key="1">
    <citation type="submission" date="2022-07" db="EMBL/GenBank/DDBJ databases">
        <title>Genome Sequence of Xylaria arbuscula.</title>
        <authorList>
            <person name="Buettner E."/>
        </authorList>
    </citation>
    <scope>NUCLEOTIDE SEQUENCE</scope>
    <source>
        <strain evidence="5">VT107</strain>
    </source>
</reference>
<evidence type="ECO:0000313" key="6">
    <source>
        <dbReference type="Proteomes" id="UP001148614"/>
    </source>
</evidence>
<name>A0A9W8TFK2_9PEZI</name>
<dbReference type="AlphaFoldDB" id="A0A9W8TFK2"/>
<sequence>MYHTSLWLFIGVAATRATDARFNLVSVTPHDRYSSSIGVLGCKVDTNRIAYWPSTPSCNNLCVKVNANGRAVYLLQIDQSEGAYDISYDAWNYLLTGKSAREYPISGGDLTASYENVPMSYCASAIKEDKGRLAFSAANSMNFLMTCSPESWIAHNHALYNIVNPACTWGFNEECVMPPPDQGNQPACSHQLGSLTLLSSEPVYNLDYMTGKISLAQ</sequence>
<evidence type="ECO:0000256" key="2">
    <source>
        <dbReference type="ARBA" id="ARBA00010421"/>
    </source>
</evidence>
<feature type="signal peptide" evidence="4">
    <location>
        <begin position="1"/>
        <end position="20"/>
    </location>
</feature>
<evidence type="ECO:0008006" key="7">
    <source>
        <dbReference type="Google" id="ProtNLM"/>
    </source>
</evidence>
<dbReference type="VEuPathDB" id="FungiDB:F4678DRAFT_455273"/>
<proteinExistence type="inferred from homology"/>
<accession>A0A9W8TFK2</accession>
<comment type="caution">
    <text evidence="5">The sequence shown here is derived from an EMBL/GenBank/DDBJ whole genome shotgun (WGS) entry which is preliminary data.</text>
</comment>
<evidence type="ECO:0000256" key="4">
    <source>
        <dbReference type="SAM" id="SignalP"/>
    </source>
</evidence>
<dbReference type="Gene3D" id="2.40.40.10">
    <property type="entry name" value="RlpA-like domain"/>
    <property type="match status" value="1"/>
</dbReference>
<dbReference type="InterPro" id="IPR036908">
    <property type="entry name" value="RlpA-like_sf"/>
</dbReference>
<evidence type="ECO:0000256" key="1">
    <source>
        <dbReference type="ARBA" id="ARBA00004613"/>
    </source>
</evidence>
<dbReference type="PANTHER" id="PTHR38850:SF2">
    <property type="entry name" value="CERATO-PLATANIN"/>
    <property type="match status" value="1"/>
</dbReference>
<evidence type="ECO:0000256" key="3">
    <source>
        <dbReference type="ARBA" id="ARBA00022525"/>
    </source>
</evidence>
<evidence type="ECO:0000313" key="5">
    <source>
        <dbReference type="EMBL" id="KAJ3550846.1"/>
    </source>
</evidence>
<keyword evidence="3" id="KW-0964">Secreted</keyword>